<dbReference type="GO" id="GO:0004984">
    <property type="term" value="F:olfactory receptor activity"/>
    <property type="evidence" value="ECO:0007669"/>
    <property type="project" value="InterPro"/>
</dbReference>
<dbReference type="GO" id="GO:0005886">
    <property type="term" value="C:plasma membrane"/>
    <property type="evidence" value="ECO:0007669"/>
    <property type="project" value="UniProtKB-SubCell"/>
</dbReference>
<feature type="transmembrane region" description="Helical" evidence="10">
    <location>
        <begin position="314"/>
        <end position="334"/>
    </location>
</feature>
<dbReference type="InterPro" id="IPR000725">
    <property type="entry name" value="Olfact_rcpt"/>
</dbReference>
<dbReference type="InterPro" id="IPR000276">
    <property type="entry name" value="GPCR_Rhodpsn"/>
</dbReference>
<dbReference type="PRINTS" id="PR00237">
    <property type="entry name" value="GPCRRHODOPSN"/>
</dbReference>
<feature type="transmembrane region" description="Helical" evidence="10">
    <location>
        <begin position="239"/>
        <end position="268"/>
    </location>
</feature>
<evidence type="ECO:0000256" key="7">
    <source>
        <dbReference type="ARBA" id="ARBA00023170"/>
    </source>
</evidence>
<evidence type="ECO:0000256" key="5">
    <source>
        <dbReference type="ARBA" id="ARBA00023040"/>
    </source>
</evidence>
<dbReference type="EMBL" id="VCEB01000011">
    <property type="protein sequence ID" value="KAB0372492.1"/>
    <property type="molecule type" value="Genomic_DNA"/>
</dbReference>
<accession>A0A5N3XFS2</accession>
<evidence type="ECO:0000256" key="6">
    <source>
        <dbReference type="ARBA" id="ARBA00023136"/>
    </source>
</evidence>
<evidence type="ECO:0000256" key="1">
    <source>
        <dbReference type="ARBA" id="ARBA00003929"/>
    </source>
</evidence>
<comment type="caution">
    <text evidence="12">The sequence shown here is derived from an EMBL/GenBank/DDBJ whole genome shotgun (WGS) entry which is preliminary data.</text>
</comment>
<dbReference type="InterPro" id="IPR017452">
    <property type="entry name" value="GPCR_Rhodpsn_7TM"/>
</dbReference>
<evidence type="ECO:0000256" key="2">
    <source>
        <dbReference type="ARBA" id="ARBA00004141"/>
    </source>
</evidence>
<keyword evidence="8 9" id="KW-0807">Transducer</keyword>
<keyword evidence="5 9" id="KW-0297">G-protein coupled receptor</keyword>
<comment type="similarity">
    <text evidence="9">Belongs to the G-protein coupled receptor 1 family.</text>
</comment>
<feature type="transmembrane region" description="Helical" evidence="10">
    <location>
        <begin position="140"/>
        <end position="160"/>
    </location>
</feature>
<keyword evidence="10" id="KW-0552">Olfaction</keyword>
<organism evidence="12 13">
    <name type="scientific">Muntiacus reevesi</name>
    <name type="common">Reeves' muntjac</name>
    <name type="synonym">Cervus reevesi</name>
    <dbReference type="NCBI Taxonomy" id="9886"/>
    <lineage>
        <taxon>Eukaryota</taxon>
        <taxon>Metazoa</taxon>
        <taxon>Chordata</taxon>
        <taxon>Craniata</taxon>
        <taxon>Vertebrata</taxon>
        <taxon>Euteleostomi</taxon>
        <taxon>Mammalia</taxon>
        <taxon>Eutheria</taxon>
        <taxon>Laurasiatheria</taxon>
        <taxon>Artiodactyla</taxon>
        <taxon>Ruminantia</taxon>
        <taxon>Pecora</taxon>
        <taxon>Cervidae</taxon>
        <taxon>Muntiacinae</taxon>
        <taxon>Muntiacus</taxon>
    </lineage>
</organism>
<evidence type="ECO:0000256" key="8">
    <source>
        <dbReference type="ARBA" id="ARBA00023224"/>
    </source>
</evidence>
<feature type="transmembrane region" description="Helical" evidence="10">
    <location>
        <begin position="280"/>
        <end position="302"/>
    </location>
</feature>
<feature type="transmembrane region" description="Helical" evidence="10">
    <location>
        <begin position="68"/>
        <end position="94"/>
    </location>
</feature>
<reference evidence="12 13" key="1">
    <citation type="submission" date="2019-06" db="EMBL/GenBank/DDBJ databases">
        <title>Discovery of a novel chromosome fission-fusion reversal in muntjac.</title>
        <authorList>
            <person name="Mudd A.B."/>
            <person name="Bredeson J.V."/>
            <person name="Baum R."/>
            <person name="Hockemeyer D."/>
            <person name="Rokhsar D.S."/>
        </authorList>
    </citation>
    <scope>NUCLEOTIDE SEQUENCE [LARGE SCALE GENOMIC DNA]</scope>
    <source>
        <strain evidence="12">UCam_UCB_Mr</strain>
        <tissue evidence="12">Fibroblast cell line</tissue>
    </source>
</reference>
<keyword evidence="4 10" id="KW-1133">Transmembrane helix</keyword>
<sequence>MLQLIPTTCPGWTRPCRSLSRNLSCSVSLSSCIFLLQNCSGSMEAGNASQFSEFFFVGLTNDPQLRPILFALFFLIYAVTVVGNLGLFAFIVACSRLHTPMYFFLSNLSFLDFCYSSVTVPKMLMEFFYGCQTISFSGCVIQTACFVIFAVTEFFLLASMAYDRYVAICRPLLYHVIMSPRLCLQLVTASYAVGLTNTVLLTSSTFHLIFCKSHVITHYFCDIPPLLKLSCSDTQVPQLLLFACGGFNVSVSLTVVLVSYTCVFMAIIRIPSAQGKHKTFSTCTSHLTAVSLYYGTTVFIYLRPTSEYLLSRGRLVSVFYTVVIPMLNPMIYSLRNKDVRETLENILKKTSQFFSHPIPRFP</sequence>
<evidence type="ECO:0000256" key="9">
    <source>
        <dbReference type="RuleBase" id="RU000688"/>
    </source>
</evidence>
<comment type="subcellular location">
    <subcellularLocation>
        <location evidence="10">Cell membrane</location>
        <topology evidence="10">Multi-pass membrane protein</topology>
    </subcellularLocation>
    <subcellularLocation>
        <location evidence="2">Membrane</location>
        <topology evidence="2">Multi-pass membrane protein</topology>
    </subcellularLocation>
</comment>
<dbReference type="GO" id="GO:0004930">
    <property type="term" value="F:G protein-coupled receptor activity"/>
    <property type="evidence" value="ECO:0007669"/>
    <property type="project" value="UniProtKB-KW"/>
</dbReference>
<evidence type="ECO:0000313" key="13">
    <source>
        <dbReference type="Proteomes" id="UP000326062"/>
    </source>
</evidence>
<evidence type="ECO:0000256" key="3">
    <source>
        <dbReference type="ARBA" id="ARBA00022692"/>
    </source>
</evidence>
<dbReference type="PANTHER" id="PTHR48018">
    <property type="entry name" value="OLFACTORY RECEPTOR"/>
    <property type="match status" value="1"/>
</dbReference>
<dbReference type="AlphaFoldDB" id="A0A5N3XFS2"/>
<dbReference type="Proteomes" id="UP000326062">
    <property type="component" value="Chromosome X"/>
</dbReference>
<keyword evidence="7 9" id="KW-0675">Receptor</keyword>
<dbReference type="SUPFAM" id="SSF81321">
    <property type="entry name" value="Family A G protein-coupled receptor-like"/>
    <property type="match status" value="1"/>
</dbReference>
<comment type="function">
    <text evidence="1">Putative odorant or sperm cell receptor.</text>
</comment>
<name>A0A5N3XFS2_MUNRE</name>
<dbReference type="Pfam" id="PF13853">
    <property type="entry name" value="7tm_4"/>
    <property type="match status" value="1"/>
</dbReference>
<keyword evidence="3 9" id="KW-0812">Transmembrane</keyword>
<dbReference type="CDD" id="cd15230">
    <property type="entry name" value="7tmA_OR5-like"/>
    <property type="match status" value="1"/>
</dbReference>
<evidence type="ECO:0000256" key="10">
    <source>
        <dbReference type="RuleBase" id="RU363047"/>
    </source>
</evidence>
<keyword evidence="13" id="KW-1185">Reference proteome</keyword>
<evidence type="ECO:0000256" key="4">
    <source>
        <dbReference type="ARBA" id="ARBA00022989"/>
    </source>
</evidence>
<dbReference type="PROSITE" id="PS00237">
    <property type="entry name" value="G_PROTEIN_RECEP_F1_1"/>
    <property type="match status" value="1"/>
</dbReference>
<feature type="transmembrane region" description="Helical" evidence="10">
    <location>
        <begin position="101"/>
        <end position="120"/>
    </location>
</feature>
<feature type="transmembrane region" description="Helical" evidence="10">
    <location>
        <begin position="172"/>
        <end position="193"/>
    </location>
</feature>
<dbReference type="Gene3D" id="1.20.1070.10">
    <property type="entry name" value="Rhodopsin 7-helix transmembrane proteins"/>
    <property type="match status" value="1"/>
</dbReference>
<keyword evidence="6 10" id="KW-0472">Membrane</keyword>
<proteinExistence type="inferred from homology"/>
<gene>
    <name evidence="12" type="ORF">FD755_016284</name>
</gene>
<evidence type="ECO:0000259" key="11">
    <source>
        <dbReference type="PROSITE" id="PS50262"/>
    </source>
</evidence>
<dbReference type="PRINTS" id="PR00245">
    <property type="entry name" value="OLFACTORYR"/>
</dbReference>
<evidence type="ECO:0000313" key="12">
    <source>
        <dbReference type="EMBL" id="KAB0372492.1"/>
    </source>
</evidence>
<keyword evidence="10" id="KW-1003">Cell membrane</keyword>
<keyword evidence="10" id="KW-0716">Sensory transduction</keyword>
<protein>
    <recommendedName>
        <fullName evidence="10">Olfactory receptor</fullName>
    </recommendedName>
</protein>
<dbReference type="PROSITE" id="PS50262">
    <property type="entry name" value="G_PROTEIN_RECEP_F1_2"/>
    <property type="match status" value="1"/>
</dbReference>
<dbReference type="FunFam" id="1.20.1070.10:FF:000003">
    <property type="entry name" value="Olfactory receptor"/>
    <property type="match status" value="1"/>
</dbReference>
<feature type="domain" description="G-protein coupled receptors family 1 profile" evidence="11">
    <location>
        <begin position="83"/>
        <end position="332"/>
    </location>
</feature>